<comment type="caution">
    <text evidence="2">The sequence shown here is derived from an EMBL/GenBank/DDBJ whole genome shotgun (WGS) entry which is preliminary data.</text>
</comment>
<proteinExistence type="predicted"/>
<evidence type="ECO:0000313" key="3">
    <source>
        <dbReference type="Proteomes" id="UP000229434"/>
    </source>
</evidence>
<dbReference type="InterPro" id="IPR015947">
    <property type="entry name" value="PUA-like_sf"/>
</dbReference>
<dbReference type="InterPro" id="IPR039440">
    <property type="entry name" value="DUF3850"/>
</dbReference>
<dbReference type="EMBL" id="MEIS01000055">
    <property type="protein sequence ID" value="PIT58365.1"/>
    <property type="molecule type" value="Genomic_DNA"/>
</dbReference>
<dbReference type="SMART" id="SM01022">
    <property type="entry name" value="ASCH"/>
    <property type="match status" value="1"/>
</dbReference>
<dbReference type="Pfam" id="PF12961">
    <property type="entry name" value="DUF3850"/>
    <property type="match status" value="1"/>
</dbReference>
<protein>
    <recommendedName>
        <fullName evidence="1">ASCH domain-containing protein</fullName>
    </recommendedName>
</protein>
<evidence type="ECO:0000259" key="1">
    <source>
        <dbReference type="SMART" id="SM01022"/>
    </source>
</evidence>
<dbReference type="Proteomes" id="UP000229434">
    <property type="component" value="Unassembled WGS sequence"/>
</dbReference>
<dbReference type="AlphaFoldDB" id="A0A2N9Y0R8"/>
<organism evidence="2 3">
    <name type="scientific">Snodgrassella alvi</name>
    <dbReference type="NCBI Taxonomy" id="1196083"/>
    <lineage>
        <taxon>Bacteria</taxon>
        <taxon>Pseudomonadati</taxon>
        <taxon>Pseudomonadota</taxon>
        <taxon>Betaproteobacteria</taxon>
        <taxon>Neisseriales</taxon>
        <taxon>Neisseriaceae</taxon>
        <taxon>Snodgrassella</taxon>
    </lineage>
</organism>
<dbReference type="Gene3D" id="2.30.130.30">
    <property type="entry name" value="Hypothetical protein"/>
    <property type="match status" value="1"/>
</dbReference>
<sequence length="93" mass="10903">MIHRLKILPEYFEAVKQKVKRAEFRKNDRDFKVGDLLLLEEYDKTNNQYTGRFILVRITHVTDLADWAAGYVMLSIDNLSSGKALRVTKSNER</sequence>
<name>A0A2N9Y0R8_9NEIS</name>
<accession>A0A2N9Y0R8</accession>
<dbReference type="InterPro" id="IPR007374">
    <property type="entry name" value="ASCH_domain"/>
</dbReference>
<dbReference type="RefSeq" id="WP_100136729.1">
    <property type="nucleotide sequence ID" value="NZ_MEIS01000055.1"/>
</dbReference>
<gene>
    <name evidence="2" type="ORF">BHC49_01800</name>
</gene>
<feature type="domain" description="ASCH" evidence="1">
    <location>
        <begin position="5"/>
        <end position="80"/>
    </location>
</feature>
<evidence type="ECO:0000313" key="2">
    <source>
        <dbReference type="EMBL" id="PIT58365.1"/>
    </source>
</evidence>
<dbReference type="SUPFAM" id="SSF88697">
    <property type="entry name" value="PUA domain-like"/>
    <property type="match status" value="1"/>
</dbReference>
<reference evidence="2 3" key="1">
    <citation type="journal article" date="2017" name="MBio">
        <title>Type VI secretion-mediated competition in the bee gut microbiome.</title>
        <authorList>
            <person name="Steele M.I."/>
            <person name="Kwong W.K."/>
            <person name="Powell J.E."/>
            <person name="Whiteley M."/>
            <person name="Moran N.A."/>
        </authorList>
    </citation>
    <scope>NUCLEOTIDE SEQUENCE [LARGE SCALE GENOMIC DNA]</scope>
    <source>
        <strain evidence="2 3">Nev3CBA3</strain>
    </source>
</reference>